<evidence type="ECO:0000313" key="6">
    <source>
        <dbReference type="EMBL" id="AEW04216.1"/>
    </source>
</evidence>
<dbReference type="GO" id="GO:0016887">
    <property type="term" value="F:ATP hydrolysis activity"/>
    <property type="evidence" value="ECO:0007669"/>
    <property type="project" value="InterPro"/>
</dbReference>
<accession>G8U0J4</accession>
<keyword evidence="4" id="KW-0067">ATP-binding</keyword>
<evidence type="ECO:0000256" key="3">
    <source>
        <dbReference type="ARBA" id="ARBA00022741"/>
    </source>
</evidence>
<keyword evidence="3" id="KW-0547">Nucleotide-binding</keyword>
<keyword evidence="7" id="KW-1185">Reference proteome</keyword>
<sequence>MHLVRLQNIRYVRGSRVILDNIQWQMKSGDHWVILGANGSGKTTLLSLILGYQWPTEGLVEVLGHPYGTVDLREIRKRIGFVSHQLGEWLTAHHPGTRVYDVVAAGRQAIIGREHQGSNVSADSVWAALERFDIHHRAQAPYQHLSQGEKTRVLLARAWMADSQLIILDEPCSGLDLKGREQLLSLIEGLLAPASTPGILYVTHHTEEILPGFSHVLMLKDGQVLAEGPKATVLTEPLLSRVLDVPVALQWVDNRPWIHVKPSPR</sequence>
<dbReference type="GO" id="GO:0005524">
    <property type="term" value="F:ATP binding"/>
    <property type="evidence" value="ECO:0007669"/>
    <property type="project" value="UniProtKB-KW"/>
</dbReference>
<dbReference type="SUPFAM" id="SSF52540">
    <property type="entry name" value="P-loop containing nucleoside triphosphate hydrolases"/>
    <property type="match status" value="1"/>
</dbReference>
<evidence type="ECO:0000259" key="5">
    <source>
        <dbReference type="PROSITE" id="PS50893"/>
    </source>
</evidence>
<reference evidence="7" key="1">
    <citation type="submission" date="2011-12" db="EMBL/GenBank/DDBJ databases">
        <title>The complete genome of chromosome of Sulfobacillus acidophilus DSM 10332.</title>
        <authorList>
            <person name="Lucas S."/>
            <person name="Han J."/>
            <person name="Lapidus A."/>
            <person name="Bruce D."/>
            <person name="Goodwin L."/>
            <person name="Pitluck S."/>
            <person name="Peters L."/>
            <person name="Kyrpides N."/>
            <person name="Mavromatis K."/>
            <person name="Ivanova N."/>
            <person name="Mikhailova N."/>
            <person name="Chertkov O."/>
            <person name="Saunders E."/>
            <person name="Detter J.C."/>
            <person name="Tapia R."/>
            <person name="Han C."/>
            <person name="Land M."/>
            <person name="Hauser L."/>
            <person name="Markowitz V."/>
            <person name="Cheng J.-F."/>
            <person name="Hugenholtz P."/>
            <person name="Woyke T."/>
            <person name="Wu D."/>
            <person name="Pukall R."/>
            <person name="Gehrich-Schroeter G."/>
            <person name="Schneider S."/>
            <person name="Klenk H.-P."/>
            <person name="Eisen J.A."/>
        </authorList>
    </citation>
    <scope>NUCLEOTIDE SEQUENCE [LARGE SCALE GENOMIC DNA]</scope>
    <source>
        <strain evidence="7">ATCC 700253 / DSM 10332 / NAL</strain>
    </source>
</reference>
<dbReference type="KEGG" id="sap:Sulac_0709"/>
<protein>
    <submittedName>
        <fullName evidence="6">ABC transporter related protein</fullName>
    </submittedName>
</protein>
<dbReference type="CDD" id="cd03225">
    <property type="entry name" value="ABC_cobalt_CbiO_domain1"/>
    <property type="match status" value="1"/>
</dbReference>
<dbReference type="InterPro" id="IPR003439">
    <property type="entry name" value="ABC_transporter-like_ATP-bd"/>
</dbReference>
<dbReference type="GO" id="GO:0022857">
    <property type="term" value="F:transmembrane transporter activity"/>
    <property type="evidence" value="ECO:0007669"/>
    <property type="project" value="UniProtKB-ARBA"/>
</dbReference>
<organism evidence="6 7">
    <name type="scientific">Sulfobacillus acidophilus (strain ATCC 700253 / DSM 10332 / NAL)</name>
    <dbReference type="NCBI Taxonomy" id="679936"/>
    <lineage>
        <taxon>Bacteria</taxon>
        <taxon>Bacillati</taxon>
        <taxon>Bacillota</taxon>
        <taxon>Clostridia</taxon>
        <taxon>Eubacteriales</taxon>
        <taxon>Clostridiales Family XVII. Incertae Sedis</taxon>
        <taxon>Sulfobacillus</taxon>
    </lineage>
</organism>
<dbReference type="HOGENOM" id="CLU_000604_1_11_9"/>
<dbReference type="PANTHER" id="PTHR43158:SF2">
    <property type="entry name" value="SKFA PEPTIDE EXPORT ATP-BINDING PROTEIN SKFE"/>
    <property type="match status" value="1"/>
</dbReference>
<evidence type="ECO:0000256" key="4">
    <source>
        <dbReference type="ARBA" id="ARBA00022840"/>
    </source>
</evidence>
<dbReference type="PATRIC" id="fig|679936.5.peg.758"/>
<reference evidence="6 7" key="2">
    <citation type="journal article" date="2012" name="Stand. Genomic Sci.">
        <title>Complete genome sequence of the moderately thermophilic mineral-sulfide-oxidizing firmicute Sulfobacillus acidophilus type strain (NAL(T)).</title>
        <authorList>
            <person name="Anderson I."/>
            <person name="Chertkov O."/>
            <person name="Chen A."/>
            <person name="Saunders E."/>
            <person name="Lapidus A."/>
            <person name="Nolan M."/>
            <person name="Lucas S."/>
            <person name="Hammon N."/>
            <person name="Deshpande S."/>
            <person name="Cheng J.F."/>
            <person name="Han C."/>
            <person name="Tapia R."/>
            <person name="Goodwin L.A."/>
            <person name="Pitluck S."/>
            <person name="Liolios K."/>
            <person name="Pagani I."/>
            <person name="Ivanova N."/>
            <person name="Mikhailova N."/>
            <person name="Pati A."/>
            <person name="Palaniappan K."/>
            <person name="Land M."/>
            <person name="Pan C."/>
            <person name="Rohde M."/>
            <person name="Pukall R."/>
            <person name="Goker M."/>
            <person name="Detter J.C."/>
            <person name="Woyke T."/>
            <person name="Bristow J."/>
            <person name="Eisen J.A."/>
            <person name="Markowitz V."/>
            <person name="Hugenholtz P."/>
            <person name="Kyrpides N.C."/>
            <person name="Klenk H.P."/>
            <person name="Mavromatis K."/>
        </authorList>
    </citation>
    <scope>NUCLEOTIDE SEQUENCE [LARGE SCALE GENOMIC DNA]</scope>
    <source>
        <strain evidence="7">ATCC 700253 / DSM 10332 / NAL</strain>
    </source>
</reference>
<dbReference type="InterPro" id="IPR003593">
    <property type="entry name" value="AAA+_ATPase"/>
</dbReference>
<dbReference type="InterPro" id="IPR017871">
    <property type="entry name" value="ABC_transporter-like_CS"/>
</dbReference>
<dbReference type="Proteomes" id="UP000005439">
    <property type="component" value="Chromosome"/>
</dbReference>
<evidence type="ECO:0000313" key="7">
    <source>
        <dbReference type="Proteomes" id="UP000005439"/>
    </source>
</evidence>
<dbReference type="EMBL" id="CP003179">
    <property type="protein sequence ID" value="AEW04216.1"/>
    <property type="molecule type" value="Genomic_DNA"/>
</dbReference>
<comment type="subcellular location">
    <subcellularLocation>
        <location evidence="1">Cell membrane</location>
        <topology evidence="1">Peripheral membrane protein</topology>
    </subcellularLocation>
</comment>
<evidence type="ECO:0000256" key="1">
    <source>
        <dbReference type="ARBA" id="ARBA00004202"/>
    </source>
</evidence>
<dbReference type="InterPro" id="IPR027417">
    <property type="entry name" value="P-loop_NTPase"/>
</dbReference>
<dbReference type="Gene3D" id="3.40.50.300">
    <property type="entry name" value="P-loop containing nucleotide triphosphate hydrolases"/>
    <property type="match status" value="1"/>
</dbReference>
<feature type="domain" description="ABC transporter" evidence="5">
    <location>
        <begin position="4"/>
        <end position="246"/>
    </location>
</feature>
<name>G8U0J4_SULAD</name>
<dbReference type="STRING" id="679936.Sulac_0709"/>
<gene>
    <name evidence="6" type="ordered locus">Sulac_0709</name>
</gene>
<evidence type="ECO:0000256" key="2">
    <source>
        <dbReference type="ARBA" id="ARBA00022448"/>
    </source>
</evidence>
<dbReference type="Pfam" id="PF00005">
    <property type="entry name" value="ABC_tran"/>
    <property type="match status" value="1"/>
</dbReference>
<dbReference type="PANTHER" id="PTHR43158">
    <property type="entry name" value="SKFA PEPTIDE EXPORT ATP-BINDING PROTEIN SKFE"/>
    <property type="match status" value="1"/>
</dbReference>
<dbReference type="InterPro" id="IPR015856">
    <property type="entry name" value="ABC_transpr_CbiO/EcfA_su"/>
</dbReference>
<dbReference type="PROSITE" id="PS50893">
    <property type="entry name" value="ABC_TRANSPORTER_2"/>
    <property type="match status" value="1"/>
</dbReference>
<dbReference type="AlphaFoldDB" id="G8U0J4"/>
<dbReference type="GO" id="GO:0005886">
    <property type="term" value="C:plasma membrane"/>
    <property type="evidence" value="ECO:0007669"/>
    <property type="project" value="UniProtKB-SubCell"/>
</dbReference>
<proteinExistence type="predicted"/>
<keyword evidence="2" id="KW-0813">Transport</keyword>
<dbReference type="PROSITE" id="PS00211">
    <property type="entry name" value="ABC_TRANSPORTER_1"/>
    <property type="match status" value="1"/>
</dbReference>
<dbReference type="SMART" id="SM00382">
    <property type="entry name" value="AAA"/>
    <property type="match status" value="1"/>
</dbReference>